<evidence type="ECO:0000313" key="2">
    <source>
        <dbReference type="EMBL" id="GBN96116.1"/>
    </source>
</evidence>
<keyword evidence="4" id="KW-1185">Reference proteome</keyword>
<organism evidence="2 4">
    <name type="scientific">Araneus ventricosus</name>
    <name type="common">Orbweaver spider</name>
    <name type="synonym">Epeira ventricosa</name>
    <dbReference type="NCBI Taxonomy" id="182803"/>
    <lineage>
        <taxon>Eukaryota</taxon>
        <taxon>Metazoa</taxon>
        <taxon>Ecdysozoa</taxon>
        <taxon>Arthropoda</taxon>
        <taxon>Chelicerata</taxon>
        <taxon>Arachnida</taxon>
        <taxon>Araneae</taxon>
        <taxon>Araneomorphae</taxon>
        <taxon>Entelegynae</taxon>
        <taxon>Araneoidea</taxon>
        <taxon>Araneidae</taxon>
        <taxon>Araneus</taxon>
    </lineage>
</organism>
<name>A0A4Y2T9G1_ARAVE</name>
<accession>A0A4Y2T9G1</accession>
<comment type="caution">
    <text evidence="2">The sequence shown here is derived from an EMBL/GenBank/DDBJ whole genome shotgun (WGS) entry which is preliminary data.</text>
</comment>
<dbReference type="AlphaFoldDB" id="A0A4Y2T9G1"/>
<evidence type="ECO:0000256" key="1">
    <source>
        <dbReference type="SAM" id="Phobius"/>
    </source>
</evidence>
<dbReference type="EMBL" id="BGPR01026416">
    <property type="protein sequence ID" value="GBN96116.1"/>
    <property type="molecule type" value="Genomic_DNA"/>
</dbReference>
<reference evidence="2 4" key="1">
    <citation type="journal article" date="2019" name="Sci. Rep.">
        <title>Orb-weaving spider Araneus ventricosus genome elucidates the spidroin gene catalogue.</title>
        <authorList>
            <person name="Kono N."/>
            <person name="Nakamura H."/>
            <person name="Ohtoshi R."/>
            <person name="Moran D.A.P."/>
            <person name="Shinohara A."/>
            <person name="Yoshida Y."/>
            <person name="Fujiwara M."/>
            <person name="Mori M."/>
            <person name="Tomita M."/>
            <person name="Arakawa K."/>
        </authorList>
    </citation>
    <scope>NUCLEOTIDE SEQUENCE [LARGE SCALE GENOMIC DNA]</scope>
</reference>
<feature type="transmembrane region" description="Helical" evidence="1">
    <location>
        <begin position="34"/>
        <end position="53"/>
    </location>
</feature>
<sequence>MTVSQVLNGSITSWLPFISCSSRLDYFGAEPVKIWYIVNLISSVFILFTISFGKNVKEDGVKSSFTAGRQLKPETMASIHSSMTQANYISN</sequence>
<evidence type="ECO:0000313" key="4">
    <source>
        <dbReference type="Proteomes" id="UP000499080"/>
    </source>
</evidence>
<gene>
    <name evidence="3" type="ORF">AVEN_149560_1</name>
    <name evidence="2" type="ORF">AVEN_252204_1</name>
</gene>
<evidence type="ECO:0000313" key="3">
    <source>
        <dbReference type="EMBL" id="GBN96152.1"/>
    </source>
</evidence>
<keyword evidence="1" id="KW-0472">Membrane</keyword>
<dbReference type="Proteomes" id="UP000499080">
    <property type="component" value="Unassembled WGS sequence"/>
</dbReference>
<proteinExistence type="predicted"/>
<dbReference type="EMBL" id="BGPR01026432">
    <property type="protein sequence ID" value="GBN96152.1"/>
    <property type="molecule type" value="Genomic_DNA"/>
</dbReference>
<keyword evidence="1" id="KW-0812">Transmembrane</keyword>
<protein>
    <submittedName>
        <fullName evidence="2">Uncharacterized protein</fullName>
    </submittedName>
</protein>
<keyword evidence="1" id="KW-1133">Transmembrane helix</keyword>